<dbReference type="Pfam" id="PF00672">
    <property type="entry name" value="HAMP"/>
    <property type="match status" value="1"/>
</dbReference>
<dbReference type="InterPro" id="IPR024478">
    <property type="entry name" value="HlyB_4HB_MCP"/>
</dbReference>
<reference evidence="7 8" key="1">
    <citation type="submission" date="2022-06" db="EMBL/GenBank/DDBJ databases">
        <title>Endosaccharibacter gen. nov., sp. nov., endophytic bacteria isolated from sugarcane.</title>
        <authorList>
            <person name="Pitiwittayakul N."/>
            <person name="Yukphan P."/>
            <person name="Charoenyingcharoen P."/>
            <person name="Tanasupawat S."/>
        </authorList>
    </citation>
    <scope>NUCLEOTIDE SEQUENCE [LARGE SCALE GENOMIC DNA]</scope>
    <source>
        <strain evidence="7 8">KSS8</strain>
    </source>
</reference>
<dbReference type="Proteomes" id="UP001524587">
    <property type="component" value="Unassembled WGS sequence"/>
</dbReference>
<dbReference type="InterPro" id="IPR003660">
    <property type="entry name" value="HAMP_dom"/>
</dbReference>
<feature type="domain" description="HAMP" evidence="6">
    <location>
        <begin position="227"/>
        <end position="280"/>
    </location>
</feature>
<keyword evidence="4" id="KW-1133">Transmembrane helix</keyword>
<dbReference type="PANTHER" id="PTHR32089">
    <property type="entry name" value="METHYL-ACCEPTING CHEMOTAXIS PROTEIN MCPB"/>
    <property type="match status" value="1"/>
</dbReference>
<dbReference type="SUPFAM" id="SSF58104">
    <property type="entry name" value="Methyl-accepting chemotaxis protein (MCP) signaling domain"/>
    <property type="match status" value="1"/>
</dbReference>
<dbReference type="Pfam" id="PF00015">
    <property type="entry name" value="MCPsignal"/>
    <property type="match status" value="1"/>
</dbReference>
<dbReference type="InterPro" id="IPR004090">
    <property type="entry name" value="Chemotax_Me-accpt_rcpt"/>
</dbReference>
<gene>
    <name evidence="7" type="ORF">NFI95_03045</name>
</gene>
<keyword evidence="8" id="KW-1185">Reference proteome</keyword>
<name>A0ABT1W579_9PROT</name>
<dbReference type="PROSITE" id="PS50111">
    <property type="entry name" value="CHEMOTAXIS_TRANSDUC_2"/>
    <property type="match status" value="1"/>
</dbReference>
<evidence type="ECO:0000256" key="3">
    <source>
        <dbReference type="PROSITE-ProRule" id="PRU00284"/>
    </source>
</evidence>
<organism evidence="7 8">
    <name type="scientific">Endosaccharibacter trunci</name>
    <dbReference type="NCBI Taxonomy" id="2812733"/>
    <lineage>
        <taxon>Bacteria</taxon>
        <taxon>Pseudomonadati</taxon>
        <taxon>Pseudomonadota</taxon>
        <taxon>Alphaproteobacteria</taxon>
        <taxon>Acetobacterales</taxon>
        <taxon>Acetobacteraceae</taxon>
        <taxon>Endosaccharibacter</taxon>
    </lineage>
</organism>
<comment type="caution">
    <text evidence="7">The sequence shown here is derived from an EMBL/GenBank/DDBJ whole genome shotgun (WGS) entry which is preliminary data.</text>
</comment>
<dbReference type="Gene3D" id="1.10.287.950">
    <property type="entry name" value="Methyl-accepting chemotaxis protein"/>
    <property type="match status" value="1"/>
</dbReference>
<feature type="transmembrane region" description="Helical" evidence="4">
    <location>
        <begin position="20"/>
        <end position="43"/>
    </location>
</feature>
<keyword evidence="4" id="KW-0812">Transmembrane</keyword>
<dbReference type="PANTHER" id="PTHR32089:SF112">
    <property type="entry name" value="LYSOZYME-LIKE PROTEIN-RELATED"/>
    <property type="match status" value="1"/>
</dbReference>
<dbReference type="CDD" id="cd06225">
    <property type="entry name" value="HAMP"/>
    <property type="match status" value="1"/>
</dbReference>
<dbReference type="RefSeq" id="WP_422862874.1">
    <property type="nucleotide sequence ID" value="NZ_JAMSKV010000002.1"/>
</dbReference>
<evidence type="ECO:0000256" key="1">
    <source>
        <dbReference type="ARBA" id="ARBA00023224"/>
    </source>
</evidence>
<comment type="similarity">
    <text evidence="2">Belongs to the methyl-accepting chemotaxis (MCP) protein family.</text>
</comment>
<accession>A0ABT1W579</accession>
<evidence type="ECO:0000313" key="8">
    <source>
        <dbReference type="Proteomes" id="UP001524587"/>
    </source>
</evidence>
<protein>
    <submittedName>
        <fullName evidence="7">Methyl-accepting chemotaxis protein</fullName>
    </submittedName>
</protein>
<dbReference type="PRINTS" id="PR00260">
    <property type="entry name" value="CHEMTRNSDUCR"/>
</dbReference>
<dbReference type="Gene3D" id="6.10.340.10">
    <property type="match status" value="1"/>
</dbReference>
<evidence type="ECO:0000256" key="2">
    <source>
        <dbReference type="ARBA" id="ARBA00029447"/>
    </source>
</evidence>
<dbReference type="Pfam" id="PF12729">
    <property type="entry name" value="4HB_MCP_1"/>
    <property type="match status" value="1"/>
</dbReference>
<sequence>MSRNSNRIALSNNSSSSLSFGSKLAAGFAVLTILTALLGGLALDRMGAMNRSMSTIRDNYLPSSIGASQIAIALGEVRRWQGSLILAGGSGTARGQAIVSQLSAAEAAVDKARSAYTPLIDSGEEQNGYDTVFDPAWRALRTETDQILGMSNASQHDEAVTLYEGKSRDTYQALQDFLSWDIGHNRKGGQSAGEASRQVYTMTWWMLVGGLLVAVALACAVGFGLIRHISRPVVAMTGAMRRLADHDTSVPIPCDGRGDEIGAMAAAVRVFKDNMIRADQLAEAELAERHAKEQRARKLSDLVSDFEGKIGQMVGILASASTELEATATEMSATVERTGQQSGLVAAAAREADQGVQNAAAASEELAASIREITGQVASGAEQAGKVADDAKRTDVVVTQLAEASARVGQIVELISSIAAQTNLLALNATIEAARAGEAGKGFAVVASEVKSLAQQTAEATNGVGEQVAQIRNATQAAVAVLADITSGISDISRSSVIVAAAVEQQGAATGEIARSVQQTAGSTRTVTENIVAVSQAVQGNGAAATQVMASAGELSQQAEMLNREVSQFLRLVKAA</sequence>
<keyword evidence="4" id="KW-0472">Membrane</keyword>
<feature type="transmembrane region" description="Helical" evidence="4">
    <location>
        <begin position="204"/>
        <end position="226"/>
    </location>
</feature>
<evidence type="ECO:0000259" key="5">
    <source>
        <dbReference type="PROSITE" id="PS50111"/>
    </source>
</evidence>
<evidence type="ECO:0000259" key="6">
    <source>
        <dbReference type="PROSITE" id="PS50885"/>
    </source>
</evidence>
<evidence type="ECO:0000313" key="7">
    <source>
        <dbReference type="EMBL" id="MCQ8277427.1"/>
    </source>
</evidence>
<dbReference type="PROSITE" id="PS50885">
    <property type="entry name" value="HAMP"/>
    <property type="match status" value="1"/>
</dbReference>
<proteinExistence type="inferred from homology"/>
<dbReference type="InterPro" id="IPR004089">
    <property type="entry name" value="MCPsignal_dom"/>
</dbReference>
<evidence type="ECO:0000256" key="4">
    <source>
        <dbReference type="SAM" id="Phobius"/>
    </source>
</evidence>
<dbReference type="SMART" id="SM00283">
    <property type="entry name" value="MA"/>
    <property type="match status" value="1"/>
</dbReference>
<dbReference type="EMBL" id="JAMSKV010000002">
    <property type="protein sequence ID" value="MCQ8277427.1"/>
    <property type="molecule type" value="Genomic_DNA"/>
</dbReference>
<feature type="domain" description="Methyl-accepting transducer" evidence="5">
    <location>
        <begin position="320"/>
        <end position="556"/>
    </location>
</feature>
<dbReference type="SMART" id="SM00304">
    <property type="entry name" value="HAMP"/>
    <property type="match status" value="2"/>
</dbReference>
<keyword evidence="1 3" id="KW-0807">Transducer</keyword>